<feature type="domain" description="Peptidase M4" evidence="9">
    <location>
        <begin position="91"/>
        <end position="174"/>
    </location>
</feature>
<reference evidence="11 12" key="1">
    <citation type="submission" date="2017-11" db="EMBL/GenBank/DDBJ databases">
        <title>Genomic Encyclopedia of Archaeal and Bacterial Type Strains, Phase II (KMG-II): From Individual Species to Whole Genera.</title>
        <authorList>
            <person name="Goeker M."/>
        </authorList>
    </citation>
    <scope>NUCLEOTIDE SEQUENCE [LARGE SCALE GENOMIC DNA]</scope>
    <source>
        <strain evidence="11 12">DSM 27393</strain>
    </source>
</reference>
<comment type="cofactor">
    <cofactor evidence="8">
        <name>Zn(2+)</name>
        <dbReference type="ChEBI" id="CHEBI:29105"/>
    </cofactor>
</comment>
<dbReference type="GO" id="GO:0005576">
    <property type="term" value="C:extracellular region"/>
    <property type="evidence" value="ECO:0007669"/>
    <property type="project" value="UniProtKB-SubCell"/>
</dbReference>
<dbReference type="OrthoDB" id="291295at2"/>
<evidence type="ECO:0000256" key="7">
    <source>
        <dbReference type="PIRSR" id="PIRSR623612-1"/>
    </source>
</evidence>
<evidence type="ECO:0000256" key="3">
    <source>
        <dbReference type="ARBA" id="ARBA00022723"/>
    </source>
</evidence>
<dbReference type="EC" id="3.4.24.-" evidence="8"/>
<evidence type="ECO:0000256" key="6">
    <source>
        <dbReference type="ARBA" id="ARBA00023049"/>
    </source>
</evidence>
<dbReference type="InterPro" id="IPR001570">
    <property type="entry name" value="Peptidase_M4_C_domain"/>
</dbReference>
<dbReference type="GO" id="GO:0006508">
    <property type="term" value="P:proteolysis"/>
    <property type="evidence" value="ECO:0007669"/>
    <property type="project" value="UniProtKB-KW"/>
</dbReference>
<evidence type="ECO:0000259" key="9">
    <source>
        <dbReference type="Pfam" id="PF01447"/>
    </source>
</evidence>
<dbReference type="PANTHER" id="PTHR43579">
    <property type="match status" value="1"/>
</dbReference>
<evidence type="ECO:0000256" key="4">
    <source>
        <dbReference type="ARBA" id="ARBA00022801"/>
    </source>
</evidence>
<dbReference type="InterPro" id="IPR052759">
    <property type="entry name" value="Metalloprotease_M4"/>
</dbReference>
<evidence type="ECO:0000313" key="12">
    <source>
        <dbReference type="Proteomes" id="UP000228758"/>
    </source>
</evidence>
<evidence type="ECO:0000259" key="10">
    <source>
        <dbReference type="Pfam" id="PF02868"/>
    </source>
</evidence>
<proteinExistence type="inferred from homology"/>
<keyword evidence="3" id="KW-0479">Metal-binding</keyword>
<dbReference type="InterPro" id="IPR023612">
    <property type="entry name" value="Peptidase_M4"/>
</dbReference>
<dbReference type="PRINTS" id="PR00730">
    <property type="entry name" value="THERMOLYSIN"/>
</dbReference>
<keyword evidence="4 8" id="KW-0378">Hydrolase</keyword>
<dbReference type="Proteomes" id="UP000228758">
    <property type="component" value="Unassembled WGS sequence"/>
</dbReference>
<protein>
    <recommendedName>
        <fullName evidence="8">Neutral metalloproteinase</fullName>
        <ecNumber evidence="8">3.4.24.-</ecNumber>
    </recommendedName>
</protein>
<dbReference type="RefSeq" id="WP_100364607.1">
    <property type="nucleotide sequence ID" value="NZ_PGFF01000001.1"/>
</dbReference>
<evidence type="ECO:0000256" key="8">
    <source>
        <dbReference type="RuleBase" id="RU366073"/>
    </source>
</evidence>
<dbReference type="GO" id="GO:0046872">
    <property type="term" value="F:metal ion binding"/>
    <property type="evidence" value="ECO:0007669"/>
    <property type="project" value="UniProtKB-UniRule"/>
</dbReference>
<dbReference type="InterPro" id="IPR013856">
    <property type="entry name" value="Peptidase_M4_domain"/>
</dbReference>
<dbReference type="Gene3D" id="3.10.170.10">
    <property type="match status" value="1"/>
</dbReference>
<evidence type="ECO:0000256" key="1">
    <source>
        <dbReference type="ARBA" id="ARBA00009388"/>
    </source>
</evidence>
<feature type="domain" description="Peptidase M4 C-terminal" evidence="10">
    <location>
        <begin position="177"/>
        <end position="345"/>
    </location>
</feature>
<gene>
    <name evidence="11" type="ORF">CLV46_1987</name>
</gene>
<keyword evidence="6 8" id="KW-0482">Metalloprotease</keyword>
<accession>A0A2M9CKJ7</accession>
<keyword evidence="12" id="KW-1185">Reference proteome</keyword>
<dbReference type="SUPFAM" id="SSF55486">
    <property type="entry name" value="Metalloproteases ('zincins'), catalytic domain"/>
    <property type="match status" value="1"/>
</dbReference>
<keyword evidence="2 8" id="KW-0645">Protease</keyword>
<dbReference type="AlphaFoldDB" id="A0A2M9CKJ7"/>
<evidence type="ECO:0000313" key="11">
    <source>
        <dbReference type="EMBL" id="PJJ72416.1"/>
    </source>
</evidence>
<dbReference type="EMBL" id="PGFF01000001">
    <property type="protein sequence ID" value="PJJ72416.1"/>
    <property type="molecule type" value="Genomic_DNA"/>
</dbReference>
<organism evidence="11 12">
    <name type="scientific">Diaminobutyricimonas aerilata</name>
    <dbReference type="NCBI Taxonomy" id="1162967"/>
    <lineage>
        <taxon>Bacteria</taxon>
        <taxon>Bacillati</taxon>
        <taxon>Actinomycetota</taxon>
        <taxon>Actinomycetes</taxon>
        <taxon>Micrococcales</taxon>
        <taxon>Microbacteriaceae</taxon>
        <taxon>Diaminobutyricimonas</taxon>
    </lineage>
</organism>
<keyword evidence="8" id="KW-0964">Secreted</keyword>
<evidence type="ECO:0000256" key="5">
    <source>
        <dbReference type="ARBA" id="ARBA00022833"/>
    </source>
</evidence>
<feature type="active site" description="Proton donor" evidence="7">
    <location>
        <position position="268"/>
    </location>
</feature>
<dbReference type="GO" id="GO:0004222">
    <property type="term" value="F:metalloendopeptidase activity"/>
    <property type="evidence" value="ECO:0007669"/>
    <property type="project" value="UniProtKB-UniRule"/>
</dbReference>
<dbReference type="Gene3D" id="1.10.390.10">
    <property type="entry name" value="Neutral Protease Domain 2"/>
    <property type="match status" value="1"/>
</dbReference>
<name>A0A2M9CKJ7_9MICO</name>
<comment type="caution">
    <text evidence="11">The sequence shown here is derived from an EMBL/GenBank/DDBJ whole genome shotgun (WGS) entry which is preliminary data.</text>
</comment>
<dbReference type="Pfam" id="PF02868">
    <property type="entry name" value="Peptidase_M4_C"/>
    <property type="match status" value="1"/>
</dbReference>
<feature type="active site" evidence="7">
    <location>
        <position position="167"/>
    </location>
</feature>
<keyword evidence="5 8" id="KW-0862">Zinc</keyword>
<comment type="subcellular location">
    <subcellularLocation>
        <location evidence="8">Secreted</location>
    </subcellularLocation>
</comment>
<dbReference type="InterPro" id="IPR027268">
    <property type="entry name" value="Peptidase_M4/M1_CTD_sf"/>
</dbReference>
<comment type="function">
    <text evidence="8">Extracellular zinc metalloprotease.</text>
</comment>
<comment type="similarity">
    <text evidence="1 8">Belongs to the peptidase M4 family.</text>
</comment>
<sequence length="348" mass="37261">MPHSIVPPYLLLRLADTDRAGFERAARAARNTLMARGFRDSARLSLSVDADDNLVVELERRTPVRTIGDAEGTEELPGRIVRREGDDPTGDVAVDEAYDGLGATHALFRDAFGRDSIDDAGLPLEATVHFGELYDNAFWDGERMVFGDGDGEVFGRFTASLSVIGHELAHGVTQYAAALEYRGQSGALNESVSDVFGALVEQYARRQGAEEASWLIGEGLFTDAVSGRALRSMAEPGSAYDDDVLGKDPQPGHMRDYIETAEDNGGVHLNSGIPNRAFHLVATTLGGNAWERAGVIWYDTLVGGLAADTDFARFARATLDAADSRFGEGSPESAAVRNAWAAVGVPIG</sequence>
<dbReference type="Pfam" id="PF01447">
    <property type="entry name" value="Peptidase_M4"/>
    <property type="match status" value="1"/>
</dbReference>
<dbReference type="CDD" id="cd09597">
    <property type="entry name" value="M4_TLP"/>
    <property type="match status" value="1"/>
</dbReference>
<dbReference type="PANTHER" id="PTHR43579:SF1">
    <property type="entry name" value="NEUTRAL METALLOPROTEINASE"/>
    <property type="match status" value="1"/>
</dbReference>
<evidence type="ECO:0000256" key="2">
    <source>
        <dbReference type="ARBA" id="ARBA00022670"/>
    </source>
</evidence>